<evidence type="ECO:0000313" key="2">
    <source>
        <dbReference type="EMBL" id="KAK1496277.1"/>
    </source>
</evidence>
<keyword evidence="3" id="KW-1185">Reference proteome</keyword>
<proteinExistence type="predicted"/>
<protein>
    <submittedName>
        <fullName evidence="2">Uncharacterized protein</fullName>
    </submittedName>
</protein>
<gene>
    <name evidence="2" type="ORF">CTAM01_08464</name>
</gene>
<dbReference type="GeneID" id="85408722"/>
<evidence type="ECO:0000256" key="1">
    <source>
        <dbReference type="SAM" id="MobiDB-lite"/>
    </source>
</evidence>
<dbReference type="Proteomes" id="UP001227543">
    <property type="component" value="Unassembled WGS sequence"/>
</dbReference>
<dbReference type="EMBL" id="MLFU01000029">
    <property type="protein sequence ID" value="KAK1496277.1"/>
    <property type="molecule type" value="Genomic_DNA"/>
</dbReference>
<organism evidence="2 3">
    <name type="scientific">Colletotrichum tamarilloi</name>
    <dbReference type="NCBI Taxonomy" id="1209934"/>
    <lineage>
        <taxon>Eukaryota</taxon>
        <taxon>Fungi</taxon>
        <taxon>Dikarya</taxon>
        <taxon>Ascomycota</taxon>
        <taxon>Pezizomycotina</taxon>
        <taxon>Sordariomycetes</taxon>
        <taxon>Hypocreomycetidae</taxon>
        <taxon>Glomerellales</taxon>
        <taxon>Glomerellaceae</taxon>
        <taxon>Colletotrichum</taxon>
        <taxon>Colletotrichum acutatum species complex</taxon>
    </lineage>
</organism>
<evidence type="ECO:0000313" key="3">
    <source>
        <dbReference type="Proteomes" id="UP001227543"/>
    </source>
</evidence>
<accession>A0ABQ9R6D4</accession>
<feature type="region of interest" description="Disordered" evidence="1">
    <location>
        <begin position="1"/>
        <end position="30"/>
    </location>
</feature>
<dbReference type="RefSeq" id="XP_060380997.1">
    <property type="nucleotide sequence ID" value="XM_060524484.1"/>
</dbReference>
<name>A0ABQ9R6D4_9PEZI</name>
<feature type="non-terminal residue" evidence="2">
    <location>
        <position position="1"/>
    </location>
</feature>
<comment type="caution">
    <text evidence="2">The sequence shown here is derived from an EMBL/GenBank/DDBJ whole genome shotgun (WGS) entry which is preliminary data.</text>
</comment>
<reference evidence="2 3" key="1">
    <citation type="submission" date="2016-10" db="EMBL/GenBank/DDBJ databases">
        <title>The genome sequence of Colletotrichum fioriniae PJ7.</title>
        <authorList>
            <person name="Baroncelli R."/>
        </authorList>
    </citation>
    <scope>NUCLEOTIDE SEQUENCE [LARGE SCALE GENOMIC DNA]</scope>
    <source>
        <strain evidence="2 3">Tom-12</strain>
    </source>
</reference>
<sequence length="115" mass="12725">LPSQRYRLADPEHDPTTIAPLSLSNGGYEQGDGGLHKTGFFEVAPRRLRKLTKPSCSRVVTLSRSTLNAMISESLRLRRYSHEPTHDIKTEAASRFEACITTSFGQGMQGALHGR</sequence>